<evidence type="ECO:0000313" key="1">
    <source>
        <dbReference type="EMBL" id="KMQ87902.1"/>
    </source>
</evidence>
<comment type="caution">
    <text evidence="1">The sequence shown here is derived from an EMBL/GenBank/DDBJ whole genome shotgun (WGS) entry which is preliminary data.</text>
</comment>
<organism evidence="1 2">
    <name type="scientific">Lasius niger</name>
    <name type="common">Black garden ant</name>
    <dbReference type="NCBI Taxonomy" id="67767"/>
    <lineage>
        <taxon>Eukaryota</taxon>
        <taxon>Metazoa</taxon>
        <taxon>Ecdysozoa</taxon>
        <taxon>Arthropoda</taxon>
        <taxon>Hexapoda</taxon>
        <taxon>Insecta</taxon>
        <taxon>Pterygota</taxon>
        <taxon>Neoptera</taxon>
        <taxon>Endopterygota</taxon>
        <taxon>Hymenoptera</taxon>
        <taxon>Apocrita</taxon>
        <taxon>Aculeata</taxon>
        <taxon>Formicoidea</taxon>
        <taxon>Formicidae</taxon>
        <taxon>Formicinae</taxon>
        <taxon>Lasius</taxon>
        <taxon>Lasius</taxon>
    </lineage>
</organism>
<accession>A0A0J7KC67</accession>
<reference evidence="1 2" key="1">
    <citation type="submission" date="2015-04" db="EMBL/GenBank/DDBJ databases">
        <title>Lasius niger genome sequencing.</title>
        <authorList>
            <person name="Konorov E.A."/>
            <person name="Nikitin M.A."/>
            <person name="Kirill M.V."/>
            <person name="Chang P."/>
        </authorList>
    </citation>
    <scope>NUCLEOTIDE SEQUENCE [LARGE SCALE GENOMIC DNA]</scope>
    <source>
        <tissue evidence="1">Whole</tissue>
    </source>
</reference>
<evidence type="ECO:0000313" key="2">
    <source>
        <dbReference type="Proteomes" id="UP000036403"/>
    </source>
</evidence>
<proteinExistence type="predicted"/>
<sequence>MGVESFLWDILRKVEKTASFPLLTSFMRFYRLWQLDGHAIFNLNFKITFKNIQKMAKKLLHGNIKKFFHGLSKNGLFYLVIPVPF</sequence>
<name>A0A0J7KC67_LASNI</name>
<dbReference type="PaxDb" id="67767-A0A0J7KC67"/>
<dbReference type="Proteomes" id="UP000036403">
    <property type="component" value="Unassembled WGS sequence"/>
</dbReference>
<gene>
    <name evidence="1" type="ORF">RF55_12688</name>
</gene>
<dbReference type="AlphaFoldDB" id="A0A0J7KC67"/>
<dbReference type="EMBL" id="LBMM01009739">
    <property type="protein sequence ID" value="KMQ87902.1"/>
    <property type="molecule type" value="Genomic_DNA"/>
</dbReference>
<protein>
    <submittedName>
        <fullName evidence="1">Cytochrome p450</fullName>
    </submittedName>
</protein>
<keyword evidence="2" id="KW-1185">Reference proteome</keyword>